<accession>A0A918MNQ6</accession>
<comment type="caution">
    <text evidence="2">The sequence shown here is derived from an EMBL/GenBank/DDBJ whole genome shotgun (WGS) entry which is preliminary data.</text>
</comment>
<dbReference type="SUPFAM" id="SSF56219">
    <property type="entry name" value="DNase I-like"/>
    <property type="match status" value="1"/>
</dbReference>
<dbReference type="InterPro" id="IPR036691">
    <property type="entry name" value="Endo/exonu/phosph_ase_sf"/>
</dbReference>
<proteinExistence type="predicted"/>
<dbReference type="InterPro" id="IPR051916">
    <property type="entry name" value="GPI-anchor_lipid_remodeler"/>
</dbReference>
<dbReference type="InterPro" id="IPR005135">
    <property type="entry name" value="Endo/exonuclease/phosphatase"/>
</dbReference>
<dbReference type="PANTHER" id="PTHR14859:SF15">
    <property type="entry name" value="ENDONUCLEASE_EXONUCLEASE_PHOSPHATASE DOMAIN-CONTAINING PROTEIN"/>
    <property type="match status" value="1"/>
</dbReference>
<protein>
    <recommendedName>
        <fullName evidence="1">Endonuclease/exonuclease/phosphatase domain-containing protein</fullName>
    </recommendedName>
</protein>
<dbReference type="Proteomes" id="UP000634668">
    <property type="component" value="Unassembled WGS sequence"/>
</dbReference>
<evidence type="ECO:0000259" key="1">
    <source>
        <dbReference type="Pfam" id="PF03372"/>
    </source>
</evidence>
<name>A0A918MNQ6_9FLAO</name>
<feature type="domain" description="Endonuclease/exonuclease/phosphatase" evidence="1">
    <location>
        <begin position="32"/>
        <end position="247"/>
    </location>
</feature>
<dbReference type="GO" id="GO:0003824">
    <property type="term" value="F:catalytic activity"/>
    <property type="evidence" value="ECO:0007669"/>
    <property type="project" value="InterPro"/>
</dbReference>
<dbReference type="AlphaFoldDB" id="A0A918MNQ6"/>
<dbReference type="GO" id="GO:0006506">
    <property type="term" value="P:GPI anchor biosynthetic process"/>
    <property type="evidence" value="ECO:0007669"/>
    <property type="project" value="TreeGrafter"/>
</dbReference>
<evidence type="ECO:0000313" key="3">
    <source>
        <dbReference type="Proteomes" id="UP000634668"/>
    </source>
</evidence>
<dbReference type="EMBL" id="BMWP01000018">
    <property type="protein sequence ID" value="GGW40147.1"/>
    <property type="molecule type" value="Genomic_DNA"/>
</dbReference>
<keyword evidence="3" id="KW-1185">Reference proteome</keyword>
<gene>
    <name evidence="2" type="ORF">GCM10007383_26180</name>
</gene>
<reference evidence="2" key="2">
    <citation type="submission" date="2020-09" db="EMBL/GenBank/DDBJ databases">
        <authorList>
            <person name="Sun Q."/>
            <person name="Kim S."/>
        </authorList>
    </citation>
    <scope>NUCLEOTIDE SEQUENCE</scope>
    <source>
        <strain evidence="2">KCTC 12113</strain>
    </source>
</reference>
<dbReference type="Pfam" id="PF03372">
    <property type="entry name" value="Exo_endo_phos"/>
    <property type="match status" value="1"/>
</dbReference>
<dbReference type="RefSeq" id="WP_034235365.1">
    <property type="nucleotide sequence ID" value="NZ_BMWP01000018.1"/>
</dbReference>
<sequence length="260" mass="29651">MKLKIMFLLFYIASSFGVYAINDPEPLKILCYNLRFGELASLEELAEFIKSVDPDIVALQEVDVRTYRERAPKQNGKDFITELGYRTGMLSAFGKTIPYMDGYYGIGILSKYPLSSIERIYLPKSAHGKEQRAVLVADVEYRDGAYITFASTHLDYTNTQERQLQVQALNKELLNRSYPVLLAGDFNAIPEAEEIMNGMKRWKDLSGKDATVPAKNPKKKIDYIFGYPAGKWELIRDTTYQVQLSDHLPLSAIVQMKQHN</sequence>
<dbReference type="GO" id="GO:0016020">
    <property type="term" value="C:membrane"/>
    <property type="evidence" value="ECO:0007669"/>
    <property type="project" value="GOC"/>
</dbReference>
<reference evidence="2" key="1">
    <citation type="journal article" date="2014" name="Int. J. Syst. Evol. Microbiol.">
        <title>Complete genome sequence of Corynebacterium casei LMG S-19264T (=DSM 44701T), isolated from a smear-ripened cheese.</title>
        <authorList>
            <consortium name="US DOE Joint Genome Institute (JGI-PGF)"/>
            <person name="Walter F."/>
            <person name="Albersmeier A."/>
            <person name="Kalinowski J."/>
            <person name="Ruckert C."/>
        </authorList>
    </citation>
    <scope>NUCLEOTIDE SEQUENCE</scope>
    <source>
        <strain evidence="2">KCTC 12113</strain>
    </source>
</reference>
<dbReference type="Gene3D" id="3.60.10.10">
    <property type="entry name" value="Endonuclease/exonuclease/phosphatase"/>
    <property type="match status" value="1"/>
</dbReference>
<dbReference type="PANTHER" id="PTHR14859">
    <property type="entry name" value="CALCOFLUOR WHITE HYPERSENSITIVE PROTEIN PRECURSOR"/>
    <property type="match status" value="1"/>
</dbReference>
<organism evidence="2 3">
    <name type="scientific">Arenibacter certesii</name>
    <dbReference type="NCBI Taxonomy" id="228955"/>
    <lineage>
        <taxon>Bacteria</taxon>
        <taxon>Pseudomonadati</taxon>
        <taxon>Bacteroidota</taxon>
        <taxon>Flavobacteriia</taxon>
        <taxon>Flavobacteriales</taxon>
        <taxon>Flavobacteriaceae</taxon>
        <taxon>Arenibacter</taxon>
    </lineage>
</organism>
<evidence type="ECO:0000313" key="2">
    <source>
        <dbReference type="EMBL" id="GGW40147.1"/>
    </source>
</evidence>